<dbReference type="AlphaFoldDB" id="A0A364L504"/>
<dbReference type="EMBL" id="MIKG01000013">
    <property type="protein sequence ID" value="RAO70880.1"/>
    <property type="molecule type" value="Genomic_DNA"/>
</dbReference>
<evidence type="ECO:0000256" key="1">
    <source>
        <dbReference type="SAM" id="MobiDB-lite"/>
    </source>
</evidence>
<dbReference type="Proteomes" id="UP000249363">
    <property type="component" value="Unassembled WGS sequence"/>
</dbReference>
<evidence type="ECO:0000313" key="3">
    <source>
        <dbReference type="Proteomes" id="UP000249363"/>
    </source>
</evidence>
<organism evidence="2 3">
    <name type="scientific">Talaromyces amestolkiae</name>
    <dbReference type="NCBI Taxonomy" id="1196081"/>
    <lineage>
        <taxon>Eukaryota</taxon>
        <taxon>Fungi</taxon>
        <taxon>Dikarya</taxon>
        <taxon>Ascomycota</taxon>
        <taxon>Pezizomycotina</taxon>
        <taxon>Eurotiomycetes</taxon>
        <taxon>Eurotiomycetidae</taxon>
        <taxon>Eurotiales</taxon>
        <taxon>Trichocomaceae</taxon>
        <taxon>Talaromyces</taxon>
        <taxon>Talaromyces sect. Talaromyces</taxon>
    </lineage>
</organism>
<proteinExistence type="predicted"/>
<accession>A0A364L504</accession>
<gene>
    <name evidence="2" type="ORF">BHQ10_006892</name>
</gene>
<name>A0A364L504_TALAM</name>
<feature type="region of interest" description="Disordered" evidence="1">
    <location>
        <begin position="238"/>
        <end position="273"/>
    </location>
</feature>
<comment type="caution">
    <text evidence="2">The sequence shown here is derived from an EMBL/GenBank/DDBJ whole genome shotgun (WGS) entry which is preliminary data.</text>
</comment>
<evidence type="ECO:0000313" key="2">
    <source>
        <dbReference type="EMBL" id="RAO70880.1"/>
    </source>
</evidence>
<reference evidence="2 3" key="1">
    <citation type="journal article" date="2017" name="Biotechnol. Biofuels">
        <title>Differential beta-glucosidase expression as a function of carbon source availability in Talaromyces amestolkiae: a genomic and proteomic approach.</title>
        <authorList>
            <person name="de Eugenio L.I."/>
            <person name="Mendez-Liter J.A."/>
            <person name="Nieto-Dominguez M."/>
            <person name="Alonso L."/>
            <person name="Gil-Munoz J."/>
            <person name="Barriuso J."/>
            <person name="Prieto A."/>
            <person name="Martinez M.J."/>
        </authorList>
    </citation>
    <scope>NUCLEOTIDE SEQUENCE [LARGE SCALE GENOMIC DNA]</scope>
    <source>
        <strain evidence="2 3">CIB</strain>
    </source>
</reference>
<sequence length="414" mass="47414">MSSSPISKACNTLHQGETMSQVHRTRNIFYAKSIDAAENHILWKLATLSEDFELGIPSNFYSTARFQEFLDLAQERNQILRYAYFPNDCRLQIIPMGSPVHQALCWVLEKNLRDFQSEGSSSNKVLKNLNIGTGSLPIASSRVDHFARRKTPARKKTPDLVISFLSPRGIKFQFTVVLEVGFTETHEDLLGDAFDWLTKIEDVNLVVIVDIKEDRKALQDVKHTTAFQNRARKLVDQFGNEQARARDGSIDDTDGEVTNDRGDGNDDPSSILSDTATDDLIKELETEIDVDDWIGPLSARLEFWELKDETLQQRGESFVSLIHFFSVYHMLTLSRLQDILPRPRKPVQPVIPILDMVPKDQRKKFTKYDLSQVARIDMKQARHRLLAGRRMLALERAREYIRPDLQDADPDFVP</sequence>
<dbReference type="RefSeq" id="XP_040735396.1">
    <property type="nucleotide sequence ID" value="XM_040879528.1"/>
</dbReference>
<protein>
    <submittedName>
        <fullName evidence="2">Uncharacterized protein</fullName>
    </submittedName>
</protein>
<dbReference type="GeneID" id="63796108"/>
<keyword evidence="3" id="KW-1185">Reference proteome</keyword>
<dbReference type="OrthoDB" id="5418367at2759"/>